<dbReference type="Gene3D" id="3.40.50.720">
    <property type="entry name" value="NAD(P)-binding Rossmann-like Domain"/>
    <property type="match status" value="1"/>
</dbReference>
<dbReference type="InterPro" id="IPR010099">
    <property type="entry name" value="SDR39U1"/>
</dbReference>
<evidence type="ECO:0000259" key="3">
    <source>
        <dbReference type="Pfam" id="PF08338"/>
    </source>
</evidence>
<dbReference type="InterPro" id="IPR013549">
    <property type="entry name" value="DUF1731"/>
</dbReference>
<evidence type="ECO:0000259" key="2">
    <source>
        <dbReference type="Pfam" id="PF01370"/>
    </source>
</evidence>
<dbReference type="Pfam" id="PF01370">
    <property type="entry name" value="Epimerase"/>
    <property type="match status" value="1"/>
</dbReference>
<accession>A0ABW3NB63</accession>
<organism evidence="4 5">
    <name type="scientific">Winogradskyella litorisediminis</name>
    <dbReference type="NCBI Taxonomy" id="1156618"/>
    <lineage>
        <taxon>Bacteria</taxon>
        <taxon>Pseudomonadati</taxon>
        <taxon>Bacteroidota</taxon>
        <taxon>Flavobacteriia</taxon>
        <taxon>Flavobacteriales</taxon>
        <taxon>Flavobacteriaceae</taxon>
        <taxon>Winogradskyella</taxon>
    </lineage>
</organism>
<comment type="caution">
    <text evidence="4">The sequence shown here is derived from an EMBL/GenBank/DDBJ whole genome shotgun (WGS) entry which is preliminary data.</text>
</comment>
<gene>
    <name evidence="4" type="ORF">ACFQ1Q_11300</name>
</gene>
<dbReference type="InterPro" id="IPR036291">
    <property type="entry name" value="NAD(P)-bd_dom_sf"/>
</dbReference>
<dbReference type="RefSeq" id="WP_386131409.1">
    <property type="nucleotide sequence ID" value="NZ_JBHTJL010000016.1"/>
</dbReference>
<name>A0ABW3NB63_9FLAO</name>
<dbReference type="Proteomes" id="UP001597013">
    <property type="component" value="Unassembled WGS sequence"/>
</dbReference>
<evidence type="ECO:0000313" key="4">
    <source>
        <dbReference type="EMBL" id="MFD1063831.1"/>
    </source>
</evidence>
<proteinExistence type="inferred from homology"/>
<protein>
    <submittedName>
        <fullName evidence="4">TIGR01777 family oxidoreductase</fullName>
    </submittedName>
</protein>
<evidence type="ECO:0000256" key="1">
    <source>
        <dbReference type="ARBA" id="ARBA00009353"/>
    </source>
</evidence>
<feature type="domain" description="DUF1731" evidence="3">
    <location>
        <begin position="248"/>
        <end position="296"/>
    </location>
</feature>
<evidence type="ECO:0000313" key="5">
    <source>
        <dbReference type="Proteomes" id="UP001597013"/>
    </source>
</evidence>
<comment type="similarity">
    <text evidence="1">Belongs to the NAD(P)-dependent epimerase/dehydratase family. SDR39U1 subfamily.</text>
</comment>
<reference evidence="5" key="1">
    <citation type="journal article" date="2019" name="Int. J. Syst. Evol. Microbiol.">
        <title>The Global Catalogue of Microorganisms (GCM) 10K type strain sequencing project: providing services to taxonomists for standard genome sequencing and annotation.</title>
        <authorList>
            <consortium name="The Broad Institute Genomics Platform"/>
            <consortium name="The Broad Institute Genome Sequencing Center for Infectious Disease"/>
            <person name="Wu L."/>
            <person name="Ma J."/>
        </authorList>
    </citation>
    <scope>NUCLEOTIDE SEQUENCE [LARGE SCALE GENOMIC DNA]</scope>
    <source>
        <strain evidence="5">CCUG 62215</strain>
    </source>
</reference>
<dbReference type="SUPFAM" id="SSF51735">
    <property type="entry name" value="NAD(P)-binding Rossmann-fold domains"/>
    <property type="match status" value="1"/>
</dbReference>
<dbReference type="EMBL" id="JBHTJL010000016">
    <property type="protein sequence ID" value="MFD1063831.1"/>
    <property type="molecule type" value="Genomic_DNA"/>
</dbReference>
<keyword evidence="5" id="KW-1185">Reference proteome</keyword>
<dbReference type="NCBIfam" id="TIGR01777">
    <property type="entry name" value="yfcH"/>
    <property type="match status" value="1"/>
</dbReference>
<dbReference type="Pfam" id="PF08338">
    <property type="entry name" value="DUF1731"/>
    <property type="match status" value="1"/>
</dbReference>
<dbReference type="PANTHER" id="PTHR11092">
    <property type="entry name" value="SUGAR NUCLEOTIDE EPIMERASE RELATED"/>
    <property type="match status" value="1"/>
</dbReference>
<dbReference type="PANTHER" id="PTHR11092:SF0">
    <property type="entry name" value="EPIMERASE FAMILY PROTEIN SDR39U1"/>
    <property type="match status" value="1"/>
</dbReference>
<feature type="domain" description="NAD-dependent epimerase/dehydratase" evidence="2">
    <location>
        <begin position="4"/>
        <end position="220"/>
    </location>
</feature>
<sequence length="298" mass="33942">MKTIIIAGGTGFLGQVLERYFEAKKYKVKILTRQPKKENHLYWDGKNLNDWQHSLENAEALINLAGKSVDCRYTEENKKKIYNSRIDSTNVLGLALNLCENPPNYWFNSSTATIYEDSYSKEMTEENGDISDDFSMNIAKSWEKSFNEITNPKTQKVVMRTSIVFGKQGGAYILLKRLVQLGLGGKQWHGKQKVSWIHELDFARAIDFIMTENLEGTFNIVAPNPTDNQTLMKTLRSVLKVPFGISHPKWLLEFGAKLIGTETELVLKSRNVIPDKLLKSGFKFKHDTILSTLKAISK</sequence>
<dbReference type="InterPro" id="IPR001509">
    <property type="entry name" value="Epimerase_deHydtase"/>
</dbReference>